<gene>
    <name evidence="2" type="ORF">MKK02DRAFT_43836</name>
</gene>
<dbReference type="PANTHER" id="PTHR28153:SF1">
    <property type="entry name" value="DUF4484 DOMAIN-CONTAINING PROTEIN"/>
    <property type="match status" value="1"/>
</dbReference>
<evidence type="ECO:0000313" key="3">
    <source>
        <dbReference type="Proteomes" id="UP001164286"/>
    </source>
</evidence>
<dbReference type="Proteomes" id="UP001164286">
    <property type="component" value="Unassembled WGS sequence"/>
</dbReference>
<sequence length="558" mass="60027">MAVLPAISALFLTHFDDIKGQTTTYFRSTDDSGISSDDIEHATLPSGLHLLESDLITFTHQRWPGAGLFRNRTVEHGRGRRMGTLAVIISSDLPEDLFGLQPALEAIYDELEAKGNPFEDGVARVVLDRIWEEQSGGGSDVAGISGKGDTNRAAAEKGKGDRVESVRTLVEGRGTVSFDHPIAYLPSLLSILGPLIMPVYKAALTGQRILLYSQPPLLPVGAFAWCIAAMALAPASIGGTGVWLGNVGLMDLTELKERSGGWVATTSDAIFRSHAVYDLFLDLSTTPPTLSSPPPSSSSPSPKAPATYHLSDLPLYRSLLLLDASPPSISLTHGPSLHSPPPPGSSSRSLYTGQGGWWLLAFDIMSSFWALCVGVCEYAVGRGRPAGEIYLQEEEGDEDARTLLIPRDLEDIEGDDESGMFGQDQEEDGAVRRGRLILRQLYHSTFHLHARLVQVRNGTQGRRGKGGKLGDKEVKELAGTKLYVSADEARFWQDLAREWAFPQMADSIEYAASVEAMDVGAAGGALRVTLTCDTEDPGGPVDASVKSTVLRRVDGETA</sequence>
<dbReference type="EMBL" id="JAKWFO010000005">
    <property type="protein sequence ID" value="KAI9635158.1"/>
    <property type="molecule type" value="Genomic_DNA"/>
</dbReference>
<dbReference type="GeneID" id="77731838"/>
<dbReference type="InterPro" id="IPR018626">
    <property type="entry name" value="LCHN/Anr2"/>
</dbReference>
<organism evidence="2 3">
    <name type="scientific">Dioszegia hungarica</name>
    <dbReference type="NCBI Taxonomy" id="4972"/>
    <lineage>
        <taxon>Eukaryota</taxon>
        <taxon>Fungi</taxon>
        <taxon>Dikarya</taxon>
        <taxon>Basidiomycota</taxon>
        <taxon>Agaricomycotina</taxon>
        <taxon>Tremellomycetes</taxon>
        <taxon>Tremellales</taxon>
        <taxon>Bulleribasidiaceae</taxon>
        <taxon>Dioszegia</taxon>
    </lineage>
</organism>
<dbReference type="RefSeq" id="XP_052944935.1">
    <property type="nucleotide sequence ID" value="XM_053092633.1"/>
</dbReference>
<feature type="region of interest" description="Disordered" evidence="1">
    <location>
        <begin position="135"/>
        <end position="158"/>
    </location>
</feature>
<proteinExistence type="predicted"/>
<dbReference type="GO" id="GO:0005811">
    <property type="term" value="C:lipid droplet"/>
    <property type="evidence" value="ECO:0007669"/>
    <property type="project" value="TreeGrafter"/>
</dbReference>
<protein>
    <submittedName>
        <fullName evidence="2">Cytoplasm protein</fullName>
    </submittedName>
</protein>
<keyword evidence="3" id="KW-1185">Reference proteome</keyword>
<reference evidence="2" key="1">
    <citation type="journal article" date="2022" name="G3 (Bethesda)">
        <title>High quality genome of the basidiomycete yeast Dioszegia hungarica PDD-24b-2 isolated from cloud water.</title>
        <authorList>
            <person name="Jarrige D."/>
            <person name="Haridas S."/>
            <person name="Bleykasten-Grosshans C."/>
            <person name="Joly M."/>
            <person name="Nadalig T."/>
            <person name="Sancelme M."/>
            <person name="Vuilleumier S."/>
            <person name="Grigoriev I.V."/>
            <person name="Amato P."/>
            <person name="Bringel F."/>
        </authorList>
    </citation>
    <scope>NUCLEOTIDE SEQUENCE</scope>
    <source>
        <strain evidence="2">PDD-24b-2</strain>
    </source>
</reference>
<accession>A0AA38LTW9</accession>
<evidence type="ECO:0000313" key="2">
    <source>
        <dbReference type="EMBL" id="KAI9635158.1"/>
    </source>
</evidence>
<evidence type="ECO:0000256" key="1">
    <source>
        <dbReference type="SAM" id="MobiDB-lite"/>
    </source>
</evidence>
<dbReference type="Pfam" id="PF09804">
    <property type="entry name" value="DENND11"/>
    <property type="match status" value="1"/>
</dbReference>
<dbReference type="PANTHER" id="PTHR28153">
    <property type="entry name" value="PROTEIN, PUTATIVE-RELATED"/>
    <property type="match status" value="1"/>
</dbReference>
<dbReference type="InterPro" id="IPR053056">
    <property type="entry name" value="Lipid_Metab_Assoc_Protein"/>
</dbReference>
<comment type="caution">
    <text evidence="2">The sequence shown here is derived from an EMBL/GenBank/DDBJ whole genome shotgun (WGS) entry which is preliminary data.</text>
</comment>
<name>A0AA38LTW9_9TREE</name>
<dbReference type="AlphaFoldDB" id="A0AA38LTW9"/>